<keyword evidence="2" id="KW-1185">Reference proteome</keyword>
<reference evidence="1 2" key="1">
    <citation type="submission" date="2014-11" db="EMBL/GenBank/DDBJ databases">
        <title>Draft genome sequence of Kirrobacter mercurialis.</title>
        <authorList>
            <person name="Coil D.A."/>
            <person name="Eisen J.A."/>
        </authorList>
    </citation>
    <scope>NUCLEOTIDE SEQUENCE [LARGE SCALE GENOMIC DNA]</scope>
    <source>
        <strain evidence="1 2">Coronado</strain>
    </source>
</reference>
<dbReference type="AlphaFoldDB" id="A0A0B2BVV7"/>
<gene>
    <name evidence="1" type="ORF">PK98_15605</name>
</gene>
<dbReference type="RefSeq" id="WP_039097998.1">
    <property type="nucleotide sequence ID" value="NZ_JTDN01000005.1"/>
</dbReference>
<dbReference type="EMBL" id="JTDN01000005">
    <property type="protein sequence ID" value="KHL24109.1"/>
    <property type="molecule type" value="Genomic_DNA"/>
</dbReference>
<comment type="caution">
    <text evidence="1">The sequence shown here is derived from an EMBL/GenBank/DDBJ whole genome shotgun (WGS) entry which is preliminary data.</text>
</comment>
<organism evidence="1 2">
    <name type="scientific">Croceibacterium mercuriale</name>
    <dbReference type="NCBI Taxonomy" id="1572751"/>
    <lineage>
        <taxon>Bacteria</taxon>
        <taxon>Pseudomonadati</taxon>
        <taxon>Pseudomonadota</taxon>
        <taxon>Alphaproteobacteria</taxon>
        <taxon>Sphingomonadales</taxon>
        <taxon>Erythrobacteraceae</taxon>
        <taxon>Croceibacterium</taxon>
    </lineage>
</organism>
<sequence length="92" mass="10125">MHETAELAAIMERLRAGHDMLPFLTGLHPAGQMQLRPMPFEMQALLEATTDYRPPDPGQGPVWLQVASLDDAAELIVYRVIGGTLYVVAPEP</sequence>
<accession>A0A0B2BVV7</accession>
<dbReference type="OrthoDB" id="9554141at2"/>
<evidence type="ECO:0000313" key="2">
    <source>
        <dbReference type="Proteomes" id="UP000030988"/>
    </source>
</evidence>
<name>A0A0B2BVV7_9SPHN</name>
<protein>
    <submittedName>
        <fullName evidence="1">Uncharacterized protein</fullName>
    </submittedName>
</protein>
<dbReference type="STRING" id="1572751.PK98_15605"/>
<dbReference type="Proteomes" id="UP000030988">
    <property type="component" value="Unassembled WGS sequence"/>
</dbReference>
<proteinExistence type="predicted"/>
<evidence type="ECO:0000313" key="1">
    <source>
        <dbReference type="EMBL" id="KHL24109.1"/>
    </source>
</evidence>